<keyword evidence="1" id="KW-0805">Transcription regulation</keyword>
<dbReference type="InterPro" id="IPR046532">
    <property type="entry name" value="DUF6597"/>
</dbReference>
<dbReference type="PANTHER" id="PTHR46796:SF13">
    <property type="entry name" value="HTH-TYPE TRANSCRIPTIONAL ACTIVATOR RHAS"/>
    <property type="match status" value="1"/>
</dbReference>
<dbReference type="Pfam" id="PF20240">
    <property type="entry name" value="DUF6597"/>
    <property type="match status" value="1"/>
</dbReference>
<dbReference type="InterPro" id="IPR009057">
    <property type="entry name" value="Homeodomain-like_sf"/>
</dbReference>
<reference evidence="5 6" key="1">
    <citation type="submission" date="2021-07" db="EMBL/GenBank/DDBJ databases">
        <title>Paenibacillus radiodurans sp. nov., isolated from the southeastern edge of Tengger Desert.</title>
        <authorList>
            <person name="Zhang G."/>
        </authorList>
    </citation>
    <scope>NUCLEOTIDE SEQUENCE [LARGE SCALE GENOMIC DNA]</scope>
    <source>
        <strain evidence="5 6">CCM 7311</strain>
    </source>
</reference>
<dbReference type="PRINTS" id="PR00032">
    <property type="entry name" value="HTHARAC"/>
</dbReference>
<sequence>MTSDYRPIQSPIFQQEPEHPGYRYREYAPCEQLASHVSCYWTIDFHADVDNQLHRIIPDGCVDIIVDRRSPAPRKAAFVEGLMDQFEVLHISDARSLFGIRFFSESAQSILKFPVSAFIGQHVFLEEIWGVEGLYVVEEILAAGTASDMIEIMERKLRYLLGSSSISPNSLLLASMKYMYAFKGSISTSELADKLSFSERHLRRTFAQELGLSPKEMLGIVRFQSILQELCTGAYSSFSDIAVKYGYYDQSHFIKSFKRYYGILPKQV</sequence>
<evidence type="ECO:0000256" key="1">
    <source>
        <dbReference type="ARBA" id="ARBA00023015"/>
    </source>
</evidence>
<dbReference type="InterPro" id="IPR050204">
    <property type="entry name" value="AraC_XylS_family_regulators"/>
</dbReference>
<dbReference type="PROSITE" id="PS01124">
    <property type="entry name" value="HTH_ARAC_FAMILY_2"/>
    <property type="match status" value="1"/>
</dbReference>
<evidence type="ECO:0000313" key="6">
    <source>
        <dbReference type="Proteomes" id="UP001519887"/>
    </source>
</evidence>
<keyword evidence="2" id="KW-0238">DNA-binding</keyword>
<accession>A0ABS7BWA8</accession>
<keyword evidence="6" id="KW-1185">Reference proteome</keyword>
<name>A0ABS7BWA8_9BACL</name>
<dbReference type="Proteomes" id="UP001519887">
    <property type="component" value="Unassembled WGS sequence"/>
</dbReference>
<comment type="caution">
    <text evidence="5">The sequence shown here is derived from an EMBL/GenBank/DDBJ whole genome shotgun (WGS) entry which is preliminary data.</text>
</comment>
<proteinExistence type="predicted"/>
<gene>
    <name evidence="5" type="ORF">K0U00_02455</name>
</gene>
<organism evidence="5 6">
    <name type="scientific">Paenibacillus sepulcri</name>
    <dbReference type="NCBI Taxonomy" id="359917"/>
    <lineage>
        <taxon>Bacteria</taxon>
        <taxon>Bacillati</taxon>
        <taxon>Bacillota</taxon>
        <taxon>Bacilli</taxon>
        <taxon>Bacillales</taxon>
        <taxon>Paenibacillaceae</taxon>
        <taxon>Paenibacillus</taxon>
    </lineage>
</organism>
<evidence type="ECO:0000259" key="4">
    <source>
        <dbReference type="PROSITE" id="PS01124"/>
    </source>
</evidence>
<evidence type="ECO:0000313" key="5">
    <source>
        <dbReference type="EMBL" id="MBW7452904.1"/>
    </source>
</evidence>
<dbReference type="EMBL" id="JAHZIK010000024">
    <property type="protein sequence ID" value="MBW7452904.1"/>
    <property type="molecule type" value="Genomic_DNA"/>
</dbReference>
<dbReference type="PANTHER" id="PTHR46796">
    <property type="entry name" value="HTH-TYPE TRANSCRIPTIONAL ACTIVATOR RHAS-RELATED"/>
    <property type="match status" value="1"/>
</dbReference>
<dbReference type="RefSeq" id="WP_210046771.1">
    <property type="nucleotide sequence ID" value="NZ_JBHLVU010000039.1"/>
</dbReference>
<evidence type="ECO:0000256" key="2">
    <source>
        <dbReference type="ARBA" id="ARBA00023125"/>
    </source>
</evidence>
<dbReference type="InterPro" id="IPR020449">
    <property type="entry name" value="Tscrpt_reg_AraC-type_HTH"/>
</dbReference>
<keyword evidence="3" id="KW-0804">Transcription</keyword>
<dbReference type="Gene3D" id="1.10.10.60">
    <property type="entry name" value="Homeodomain-like"/>
    <property type="match status" value="1"/>
</dbReference>
<evidence type="ECO:0000256" key="3">
    <source>
        <dbReference type="ARBA" id="ARBA00023163"/>
    </source>
</evidence>
<protein>
    <submittedName>
        <fullName evidence="5">Helix-turn-helix transcriptional regulator</fullName>
    </submittedName>
</protein>
<dbReference type="SMART" id="SM00342">
    <property type="entry name" value="HTH_ARAC"/>
    <property type="match status" value="1"/>
</dbReference>
<dbReference type="Pfam" id="PF12833">
    <property type="entry name" value="HTH_18"/>
    <property type="match status" value="1"/>
</dbReference>
<dbReference type="SUPFAM" id="SSF46689">
    <property type="entry name" value="Homeodomain-like"/>
    <property type="match status" value="1"/>
</dbReference>
<feature type="domain" description="HTH araC/xylS-type" evidence="4">
    <location>
        <begin position="170"/>
        <end position="268"/>
    </location>
</feature>
<dbReference type="InterPro" id="IPR018060">
    <property type="entry name" value="HTH_AraC"/>
</dbReference>